<gene>
    <name evidence="7" type="ORF">ACFQ5J_03200</name>
</gene>
<dbReference type="InterPro" id="IPR036390">
    <property type="entry name" value="WH_DNA-bd_sf"/>
</dbReference>
<proteinExistence type="predicted"/>
<evidence type="ECO:0000256" key="5">
    <source>
        <dbReference type="ARBA" id="ARBA00024937"/>
    </source>
</evidence>
<dbReference type="SMART" id="SM00420">
    <property type="entry name" value="HTH_DEOR"/>
    <property type="match status" value="1"/>
</dbReference>
<keyword evidence="4" id="KW-0804">Transcription</keyword>
<evidence type="ECO:0000256" key="4">
    <source>
        <dbReference type="ARBA" id="ARBA00023163"/>
    </source>
</evidence>
<keyword evidence="3" id="KW-0805">Transcription regulation</keyword>
<sequence>MDNIREMELLAYLDKHKTATHTQLCQTLHCSLSTLRRILIRLEDQGLVRRLRGGVIIVENVNTEYSHIYRSSLNVAQKKVIGELARDFINPGMCIFLESSSTVYQMIPFLAAIPNLIIVTNGLQHAQLLSSSGNSSVKIYLNGGEIKINSSTVNASFSDPITDSFNFNVAFFSARGIDPDGIYEANFNSAEMKKNVMKKASKNILLVDHSKFDTTHFFKPGRYLDYDAIITDAQPASNYIQICEDAGVDLVWPS</sequence>
<dbReference type="Pfam" id="PF08220">
    <property type="entry name" value="HTH_DeoR"/>
    <property type="match status" value="1"/>
</dbReference>
<dbReference type="GO" id="GO:0003677">
    <property type="term" value="F:DNA binding"/>
    <property type="evidence" value="ECO:0007669"/>
    <property type="project" value="UniProtKB-KW"/>
</dbReference>
<dbReference type="InterPro" id="IPR036388">
    <property type="entry name" value="WH-like_DNA-bd_sf"/>
</dbReference>
<dbReference type="RefSeq" id="WP_125752218.1">
    <property type="nucleotide sequence ID" value="NZ_JBHTON010000006.1"/>
</dbReference>
<dbReference type="PANTHER" id="PTHR30363">
    <property type="entry name" value="HTH-TYPE TRANSCRIPTIONAL REGULATOR SRLR-RELATED"/>
    <property type="match status" value="1"/>
</dbReference>
<evidence type="ECO:0000256" key="3">
    <source>
        <dbReference type="ARBA" id="ARBA00023015"/>
    </source>
</evidence>
<evidence type="ECO:0000313" key="7">
    <source>
        <dbReference type="EMBL" id="MFD1484236.1"/>
    </source>
</evidence>
<dbReference type="InterPro" id="IPR050313">
    <property type="entry name" value="Carb_Metab_HTH_regulators"/>
</dbReference>
<evidence type="ECO:0000259" key="6">
    <source>
        <dbReference type="PROSITE" id="PS51000"/>
    </source>
</evidence>
<dbReference type="PROSITE" id="PS51000">
    <property type="entry name" value="HTH_DEOR_2"/>
    <property type="match status" value="1"/>
</dbReference>
<reference evidence="8" key="1">
    <citation type="journal article" date="2019" name="Int. J. Syst. Evol. Microbiol.">
        <title>The Global Catalogue of Microorganisms (GCM) 10K type strain sequencing project: providing services to taxonomists for standard genome sequencing and annotation.</title>
        <authorList>
            <consortium name="The Broad Institute Genomics Platform"/>
            <consortium name="The Broad Institute Genome Sequencing Center for Infectious Disease"/>
            <person name="Wu L."/>
            <person name="Ma J."/>
        </authorList>
    </citation>
    <scope>NUCLEOTIDE SEQUENCE [LARGE SCALE GENOMIC DNA]</scope>
    <source>
        <strain evidence="8">CCM 8903</strain>
    </source>
</reference>
<accession>A0ABW4E6X6</accession>
<evidence type="ECO:0000256" key="2">
    <source>
        <dbReference type="ARBA" id="ARBA00022491"/>
    </source>
</evidence>
<protein>
    <recommendedName>
        <fullName evidence="1">Lactose phosphotransferase system repressor</fullName>
    </recommendedName>
</protein>
<keyword evidence="2" id="KW-0678">Repressor</keyword>
<dbReference type="SUPFAM" id="SSF100950">
    <property type="entry name" value="NagB/RpiA/CoA transferase-like"/>
    <property type="match status" value="1"/>
</dbReference>
<dbReference type="Gene3D" id="1.10.10.10">
    <property type="entry name" value="Winged helix-like DNA-binding domain superfamily/Winged helix DNA-binding domain"/>
    <property type="match status" value="1"/>
</dbReference>
<dbReference type="Gene3D" id="3.40.50.1360">
    <property type="match status" value="1"/>
</dbReference>
<feature type="domain" description="HTH deoR-type" evidence="6">
    <location>
        <begin position="2"/>
        <end position="57"/>
    </location>
</feature>
<dbReference type="Pfam" id="PF00455">
    <property type="entry name" value="DeoRC"/>
    <property type="match status" value="1"/>
</dbReference>
<dbReference type="PANTHER" id="PTHR30363:SF4">
    <property type="entry name" value="GLYCEROL-3-PHOSPHATE REGULON REPRESSOR"/>
    <property type="match status" value="1"/>
</dbReference>
<organism evidence="7 8">
    <name type="scientific">Lacticaseibacillus baoqingensis</name>
    <dbReference type="NCBI Taxonomy" id="2486013"/>
    <lineage>
        <taxon>Bacteria</taxon>
        <taxon>Bacillati</taxon>
        <taxon>Bacillota</taxon>
        <taxon>Bacilli</taxon>
        <taxon>Lactobacillales</taxon>
        <taxon>Lactobacillaceae</taxon>
        <taxon>Lacticaseibacillus</taxon>
    </lineage>
</organism>
<keyword evidence="8" id="KW-1185">Reference proteome</keyword>
<keyword evidence="7" id="KW-0238">DNA-binding</keyword>
<comment type="function">
    <text evidence="5">Repressor of the lactose catabolism operon. Galactose-6-phosphate is the inducer.</text>
</comment>
<dbReference type="InterPro" id="IPR014036">
    <property type="entry name" value="DeoR-like_C"/>
</dbReference>
<dbReference type="Proteomes" id="UP001597252">
    <property type="component" value="Unassembled WGS sequence"/>
</dbReference>
<name>A0ABW4E6X6_9LACO</name>
<evidence type="ECO:0000313" key="8">
    <source>
        <dbReference type="Proteomes" id="UP001597252"/>
    </source>
</evidence>
<dbReference type="InterPro" id="IPR037171">
    <property type="entry name" value="NagB/RpiA_transferase-like"/>
</dbReference>
<dbReference type="InterPro" id="IPR001034">
    <property type="entry name" value="DeoR_HTH"/>
</dbReference>
<evidence type="ECO:0000256" key="1">
    <source>
        <dbReference type="ARBA" id="ARBA00021390"/>
    </source>
</evidence>
<dbReference type="EMBL" id="JBHTON010000006">
    <property type="protein sequence ID" value="MFD1484236.1"/>
    <property type="molecule type" value="Genomic_DNA"/>
</dbReference>
<dbReference type="SUPFAM" id="SSF46785">
    <property type="entry name" value="Winged helix' DNA-binding domain"/>
    <property type="match status" value="1"/>
</dbReference>
<dbReference type="SMART" id="SM01134">
    <property type="entry name" value="DeoRC"/>
    <property type="match status" value="1"/>
</dbReference>
<comment type="caution">
    <text evidence="7">The sequence shown here is derived from an EMBL/GenBank/DDBJ whole genome shotgun (WGS) entry which is preliminary data.</text>
</comment>